<gene>
    <name evidence="2" type="ORF">SAMN04488112_102238</name>
</gene>
<accession>A0A1G6IJH1</accession>
<dbReference type="STRING" id="1236220.SAMN04488112_102238"/>
<dbReference type="AlphaFoldDB" id="A0A1G6IJH1"/>
<organism evidence="2 3">
    <name type="scientific">Melghirimyces thermohalophilus</name>
    <dbReference type="NCBI Taxonomy" id="1236220"/>
    <lineage>
        <taxon>Bacteria</taxon>
        <taxon>Bacillati</taxon>
        <taxon>Bacillota</taxon>
        <taxon>Bacilli</taxon>
        <taxon>Bacillales</taxon>
        <taxon>Thermoactinomycetaceae</taxon>
        <taxon>Melghirimyces</taxon>
    </lineage>
</organism>
<dbReference type="RefSeq" id="WP_091566321.1">
    <property type="nucleotide sequence ID" value="NZ_FMZA01000002.1"/>
</dbReference>
<name>A0A1G6IJH1_9BACL</name>
<dbReference type="InterPro" id="IPR014973">
    <property type="entry name" value="DUF1835"/>
</dbReference>
<dbReference type="Proteomes" id="UP000199387">
    <property type="component" value="Unassembled WGS sequence"/>
</dbReference>
<evidence type="ECO:0000259" key="1">
    <source>
        <dbReference type="Pfam" id="PF08874"/>
    </source>
</evidence>
<sequence>MIHIVNGDVWGERLRGCTPLKGEVFVWREMYDLGPFSPDWEREEWIQRRAAFFEERIGLPAEQMKMINRYQEQRLDRIPSTTQVVLWFGSDRYDQLMLLYLLTRMRDGDRKGIDWVEVPAKGADQLSDGDLVRLFEERLPIEEEHLVQAAEVWQAYISDDPRDVERWLHRETGRFPYAFTALRRHIQYFPSCENGLNAVEALALRIIGEESPPFSSLFREVNRQCPEDGLSDVHFAAILNELGDCETPLIQTEASDSGEGRIHLTPLGKRVLIGTEDRLAACGIDWWLGGVHLTADTDWRRDANGHLYRRK</sequence>
<dbReference type="Pfam" id="PF08874">
    <property type="entry name" value="DUF1835"/>
    <property type="match status" value="1"/>
</dbReference>
<protein>
    <recommendedName>
        <fullName evidence="1">DUF1835 domain-containing protein</fullName>
    </recommendedName>
</protein>
<evidence type="ECO:0000313" key="2">
    <source>
        <dbReference type="EMBL" id="SDC05866.1"/>
    </source>
</evidence>
<keyword evidence="3" id="KW-1185">Reference proteome</keyword>
<reference evidence="2 3" key="1">
    <citation type="submission" date="2016-10" db="EMBL/GenBank/DDBJ databases">
        <authorList>
            <person name="de Groot N.N."/>
        </authorList>
    </citation>
    <scope>NUCLEOTIDE SEQUENCE [LARGE SCALE GENOMIC DNA]</scope>
    <source>
        <strain evidence="2 3">DSM 45514</strain>
    </source>
</reference>
<dbReference type="EMBL" id="FMZA01000002">
    <property type="protein sequence ID" value="SDC05866.1"/>
    <property type="molecule type" value="Genomic_DNA"/>
</dbReference>
<proteinExistence type="predicted"/>
<evidence type="ECO:0000313" key="3">
    <source>
        <dbReference type="Proteomes" id="UP000199387"/>
    </source>
</evidence>
<dbReference type="OrthoDB" id="127805at2"/>
<feature type="domain" description="DUF1835" evidence="1">
    <location>
        <begin position="2"/>
        <end position="108"/>
    </location>
</feature>